<dbReference type="Pfam" id="PF07484">
    <property type="entry name" value="Collar"/>
    <property type="match status" value="1"/>
</dbReference>
<organism evidence="2 3">
    <name type="scientific">Pseudomonas oryzihabitans</name>
    <dbReference type="NCBI Taxonomy" id="47885"/>
    <lineage>
        <taxon>Bacteria</taxon>
        <taxon>Pseudomonadati</taxon>
        <taxon>Pseudomonadota</taxon>
        <taxon>Gammaproteobacteria</taxon>
        <taxon>Pseudomonadales</taxon>
        <taxon>Pseudomonadaceae</taxon>
        <taxon>Pseudomonas</taxon>
    </lineage>
</organism>
<dbReference type="Gene3D" id="3.90.1340.10">
    <property type="entry name" value="Phage tail collar domain"/>
    <property type="match status" value="1"/>
</dbReference>
<evidence type="ECO:0000313" key="2">
    <source>
        <dbReference type="EMBL" id="AXA66800.1"/>
    </source>
</evidence>
<dbReference type="AlphaFoldDB" id="A0A2Z5ABZ1"/>
<evidence type="ECO:0000313" key="3">
    <source>
        <dbReference type="Proteomes" id="UP000250579"/>
    </source>
</evidence>
<dbReference type="Proteomes" id="UP000250579">
    <property type="component" value="Chromosome"/>
</dbReference>
<dbReference type="EMBL" id="CP022198">
    <property type="protein sequence ID" value="AXA66800.1"/>
    <property type="molecule type" value="Genomic_DNA"/>
</dbReference>
<gene>
    <name evidence="2" type="ORF">CE139_13545</name>
</gene>
<evidence type="ECO:0000259" key="1">
    <source>
        <dbReference type="Pfam" id="PF07484"/>
    </source>
</evidence>
<accession>A0A2Z5ABZ1</accession>
<dbReference type="InterPro" id="IPR037053">
    <property type="entry name" value="Phage_tail_collar_dom_sf"/>
</dbReference>
<dbReference type="InterPro" id="IPR011083">
    <property type="entry name" value="Phage_tail_collar_dom"/>
</dbReference>
<name>A0A2Z5ABZ1_9PSED</name>
<dbReference type="SUPFAM" id="SSF88874">
    <property type="entry name" value="Receptor-binding domain of short tail fibre protein gp12"/>
    <property type="match status" value="1"/>
</dbReference>
<protein>
    <submittedName>
        <fullName evidence="2">Microcystin-dependent protein</fullName>
    </submittedName>
</protein>
<reference evidence="2 3" key="1">
    <citation type="submission" date="2017-06" db="EMBL/GenBank/DDBJ databases">
        <title>Evolution towards high GC content and high-temperature stress adaptation in endophytic Pseudomonas oryzihabitans impacted its plant-growth promoting traits.</title>
        <authorList>
            <person name="Nascimento F.X."/>
        </authorList>
    </citation>
    <scope>NUCLEOTIDE SEQUENCE [LARGE SCALE GENOMIC DNA]</scope>
    <source>
        <strain evidence="2 3">MS8</strain>
    </source>
</reference>
<sequence>MLYLREKFNMNKSVRNASAKVALLSVVSAIIYSSSVFACSSDPYIGSVCAMALSRNRSFGDGQYIPAAGQQLSITQNPALYAVIGATYGGDGVTNFKVPDLRGKVIVGYDERVPTQAIGSTGGASTITLTVAQLPPHAFSISNMPVTLNSLTATTTLNGLSGMADLSNITLTGPSSGLVINASSQSGLGSPNGNFIGKGNSTGGNNYSANTPDVTLNSKSISGDLSLIVKSGTKAPVAISGSASTTVSGVGAASGSSSGIGAGQPVAIMPPYLVMTYYIAVTGIYPQLD</sequence>
<feature type="domain" description="Phage tail collar" evidence="1">
    <location>
        <begin position="63"/>
        <end position="106"/>
    </location>
</feature>
<proteinExistence type="predicted"/>